<dbReference type="PIRSF" id="PIRSF006078">
    <property type="entry name" value="GlxK"/>
    <property type="match status" value="1"/>
</dbReference>
<reference evidence="6" key="1">
    <citation type="journal article" date="2019" name="Int. J. Syst. Evol. Microbiol.">
        <title>The Global Catalogue of Microorganisms (GCM) 10K type strain sequencing project: providing services to taxonomists for standard genome sequencing and annotation.</title>
        <authorList>
            <consortium name="The Broad Institute Genomics Platform"/>
            <consortium name="The Broad Institute Genome Sequencing Center for Infectious Disease"/>
            <person name="Wu L."/>
            <person name="Ma J."/>
        </authorList>
    </citation>
    <scope>NUCLEOTIDE SEQUENCE [LARGE SCALE GENOMIC DNA]</scope>
    <source>
        <strain evidence="6">JCM 18325</strain>
    </source>
</reference>
<name>A0ABP9C891_9FLAO</name>
<dbReference type="NCBIfam" id="TIGR00045">
    <property type="entry name" value="glycerate kinase"/>
    <property type="match status" value="1"/>
</dbReference>
<dbReference type="InterPro" id="IPR018197">
    <property type="entry name" value="Glycerate_kinase_RE-like"/>
</dbReference>
<comment type="similarity">
    <text evidence="1 4">Belongs to the glycerate kinase type-1 family.</text>
</comment>
<dbReference type="Proteomes" id="UP001501433">
    <property type="component" value="Unassembled WGS sequence"/>
</dbReference>
<keyword evidence="3 4" id="KW-0418">Kinase</keyword>
<keyword evidence="6" id="KW-1185">Reference proteome</keyword>
<protein>
    <submittedName>
        <fullName evidence="5">Glycerate kinase</fullName>
    </submittedName>
</protein>
<accession>A0ABP9C891</accession>
<dbReference type="PANTHER" id="PTHR21599">
    <property type="entry name" value="GLYCERATE KINASE"/>
    <property type="match status" value="1"/>
</dbReference>
<dbReference type="EMBL" id="BAABJW010000001">
    <property type="protein sequence ID" value="GAA4804346.1"/>
    <property type="molecule type" value="Genomic_DNA"/>
</dbReference>
<evidence type="ECO:0000256" key="3">
    <source>
        <dbReference type="ARBA" id="ARBA00022777"/>
    </source>
</evidence>
<dbReference type="Pfam" id="PF02595">
    <property type="entry name" value="Gly_kinase"/>
    <property type="match status" value="1"/>
</dbReference>
<dbReference type="RefSeq" id="WP_345275676.1">
    <property type="nucleotide sequence ID" value="NZ_BAABJW010000001.1"/>
</dbReference>
<dbReference type="GO" id="GO:0016301">
    <property type="term" value="F:kinase activity"/>
    <property type="evidence" value="ECO:0007669"/>
    <property type="project" value="UniProtKB-KW"/>
</dbReference>
<evidence type="ECO:0000256" key="4">
    <source>
        <dbReference type="PIRNR" id="PIRNR006078"/>
    </source>
</evidence>
<sequence>MRFVLAPDKFKGSLTGLQFCNAVEEGLKKLIKKAEVIFIPLSDGGDGTIEILKYHLKGKLVKVIVNDPLFRPIEASYLYMEDIKVAFIEMASASGMALLKPKEQNCFNTTTLGTGEIILDAIKKGAKTIILGVGGSATNDCGMGMATALGYKFEDENGKELSPIGKNLLNIHKINTGEVSKIFKNIDFKVASDVTNPLHGKQGAAYIYGPQKGASKKEIKHLDAGLKHISNLFKKQFGKDIENTKGAGAAGGMGAGTMVFLNAKLQSGIDLVKDLIDFDEKIKDVDWIITGEGKLDNQTLSGKTIQGVLTSAKAKNIKVAAFCGALDLNAVEIKDFGIHYADAVIKYAENLEDAMENSEKYVKKIAEKFAETLLLLQ</sequence>
<dbReference type="PANTHER" id="PTHR21599:SF0">
    <property type="entry name" value="GLYCERATE KINASE"/>
    <property type="match status" value="1"/>
</dbReference>
<organism evidence="5 6">
    <name type="scientific">Litoribaculum gwangyangense</name>
    <dbReference type="NCBI Taxonomy" id="1130722"/>
    <lineage>
        <taxon>Bacteria</taxon>
        <taxon>Pseudomonadati</taxon>
        <taxon>Bacteroidota</taxon>
        <taxon>Flavobacteriia</taxon>
        <taxon>Flavobacteriales</taxon>
        <taxon>Flavobacteriaceae</taxon>
        <taxon>Litoribaculum</taxon>
    </lineage>
</organism>
<dbReference type="Gene3D" id="3.40.50.10350">
    <property type="entry name" value="Glycerate kinase, domain 1"/>
    <property type="match status" value="1"/>
</dbReference>
<dbReference type="InterPro" id="IPR004381">
    <property type="entry name" value="Glycerate_kinase"/>
</dbReference>
<dbReference type="InterPro" id="IPR018193">
    <property type="entry name" value="Glyc_kinase_flavodox-like_fold"/>
</dbReference>
<dbReference type="SUPFAM" id="SSF110738">
    <property type="entry name" value="Glycerate kinase I"/>
    <property type="match status" value="1"/>
</dbReference>
<dbReference type="Gene3D" id="3.90.1510.10">
    <property type="entry name" value="Glycerate kinase, domain 2"/>
    <property type="match status" value="1"/>
</dbReference>
<evidence type="ECO:0000256" key="1">
    <source>
        <dbReference type="ARBA" id="ARBA00006284"/>
    </source>
</evidence>
<gene>
    <name evidence="5" type="ORF">GCM10023330_08370</name>
</gene>
<dbReference type="InterPro" id="IPR036129">
    <property type="entry name" value="Glycerate_kinase_sf"/>
</dbReference>
<evidence type="ECO:0000313" key="5">
    <source>
        <dbReference type="EMBL" id="GAA4804346.1"/>
    </source>
</evidence>
<evidence type="ECO:0000256" key="2">
    <source>
        <dbReference type="ARBA" id="ARBA00022679"/>
    </source>
</evidence>
<evidence type="ECO:0000313" key="6">
    <source>
        <dbReference type="Proteomes" id="UP001501433"/>
    </source>
</evidence>
<keyword evidence="2 4" id="KW-0808">Transferase</keyword>
<proteinExistence type="inferred from homology"/>
<comment type="caution">
    <text evidence="5">The sequence shown here is derived from an EMBL/GenBank/DDBJ whole genome shotgun (WGS) entry which is preliminary data.</text>
</comment>